<dbReference type="OrthoDB" id="5883982at2759"/>
<proteinExistence type="predicted"/>
<feature type="domain" description="F-box" evidence="1">
    <location>
        <begin position="320"/>
        <end position="371"/>
    </location>
</feature>
<feature type="domain" description="F-box" evidence="1">
    <location>
        <begin position="3"/>
        <end position="54"/>
    </location>
</feature>
<keyword evidence="3" id="KW-1185">Reference proteome</keyword>
<dbReference type="AlphaFoldDB" id="A0A2G5UA09"/>
<protein>
    <recommendedName>
        <fullName evidence="1">F-box domain-containing protein</fullName>
    </recommendedName>
</protein>
<comment type="caution">
    <text evidence="2">The sequence shown here is derived from an EMBL/GenBank/DDBJ whole genome shotgun (WGS) entry which is preliminary data.</text>
</comment>
<accession>A0A2G5UA09</accession>
<evidence type="ECO:0000259" key="1">
    <source>
        <dbReference type="PROSITE" id="PS50181"/>
    </source>
</evidence>
<dbReference type="InterPro" id="IPR001810">
    <property type="entry name" value="F-box_dom"/>
</dbReference>
<dbReference type="EMBL" id="PDUG01000004">
    <property type="protein sequence ID" value="PIC36378.1"/>
    <property type="molecule type" value="Genomic_DNA"/>
</dbReference>
<sequence length="668" mass="78519">MHRIPIQSFPDVVNQEILRIMKPSEVFLASRTSEKTKKLIKRNIYRVDEVGVKIARKHYGIRAAVYFQIGRKSCDVVGFDYIDHKNLCYFYDWKVYKEYQFLENTVIIPMLTNLFLASSWPPTRLQIHSIHSYVCDVFNIDASQLSVKFQSEIYHEFFDVGTVEKCTMTDVELESHRSMELSNHQKNINLLIVEHSQEIIQFGSKDYYRHVPTVIHRNAQTRANLLLTRFQGQHGLLENCFLSDFYVKALMKLWSENKMDNLVSMIAYQASQRPFDYEKVFEVLDDKMGNSEGNILNALRVEKLSEKRIYPYESIFKMHRIPIQLLPDVVNQEILRNMTPSEIYLASMTSKKTKKLIKRNIYKVDEVGVEISRQDYGIRAAVYIKIEKKICYVVCLEFRIRPLRRVDNGYQLLENIVAIPSIVPNHCNMPAIRRQIHSIHSYVCDVFNIDTSNLSVRFPSDIYYEFFDIGTVKKCTVPDELLESEFSMKLFNQQKNMNLLIVERSRGIVDCGYVYFYQHVPTVIHRNTQNRSSFLLTRFQGQHGLFKNCFLHGFYVNVLLRLWSENKMDNLVSMIAYQSVNRPFDYEKVVEVLEDKMGKSEGNCLNALQVEKPSEKRIYPYESIISQEHQFEADTFDCDGGYDVVRNSDEKRATIKISKDYFMFFVWP</sequence>
<reference evidence="3" key="1">
    <citation type="submission" date="2017-10" db="EMBL/GenBank/DDBJ databases">
        <title>Rapid genome shrinkage in a self-fertile nematode reveals novel sperm competition proteins.</title>
        <authorList>
            <person name="Yin D."/>
            <person name="Schwarz E.M."/>
            <person name="Thomas C.G."/>
            <person name="Felde R.L."/>
            <person name="Korf I.F."/>
            <person name="Cutter A.D."/>
            <person name="Schartner C.M."/>
            <person name="Ralston E.J."/>
            <person name="Meyer B.J."/>
            <person name="Haag E.S."/>
        </authorList>
    </citation>
    <scope>NUCLEOTIDE SEQUENCE [LARGE SCALE GENOMIC DNA]</scope>
    <source>
        <strain evidence="3">JU1422</strain>
    </source>
</reference>
<evidence type="ECO:0000313" key="3">
    <source>
        <dbReference type="Proteomes" id="UP000230233"/>
    </source>
</evidence>
<dbReference type="PROSITE" id="PS50181">
    <property type="entry name" value="FBOX"/>
    <property type="match status" value="2"/>
</dbReference>
<gene>
    <name evidence="2" type="primary">Cnig_chr_IV.g15398</name>
    <name evidence="2" type="ORF">B9Z55_015398</name>
</gene>
<dbReference type="PANTHER" id="PTHR22899:SF1">
    <property type="entry name" value="F-BOX ASSOCIATED DOMAIN-CONTAINING PROTEIN"/>
    <property type="match status" value="1"/>
</dbReference>
<dbReference type="Proteomes" id="UP000230233">
    <property type="component" value="Chromosome IV"/>
</dbReference>
<dbReference type="Pfam" id="PF00646">
    <property type="entry name" value="F-box"/>
    <property type="match status" value="2"/>
</dbReference>
<dbReference type="InterPro" id="IPR053222">
    <property type="entry name" value="Zygotic_Embryogenesis-Asso"/>
</dbReference>
<name>A0A2G5UA09_9PELO</name>
<evidence type="ECO:0000313" key="2">
    <source>
        <dbReference type="EMBL" id="PIC36378.1"/>
    </source>
</evidence>
<organism evidence="2 3">
    <name type="scientific">Caenorhabditis nigoni</name>
    <dbReference type="NCBI Taxonomy" id="1611254"/>
    <lineage>
        <taxon>Eukaryota</taxon>
        <taxon>Metazoa</taxon>
        <taxon>Ecdysozoa</taxon>
        <taxon>Nematoda</taxon>
        <taxon>Chromadorea</taxon>
        <taxon>Rhabditida</taxon>
        <taxon>Rhabditina</taxon>
        <taxon>Rhabditomorpha</taxon>
        <taxon>Rhabditoidea</taxon>
        <taxon>Rhabditidae</taxon>
        <taxon>Peloderinae</taxon>
        <taxon>Caenorhabditis</taxon>
    </lineage>
</organism>
<dbReference type="PANTHER" id="PTHR22899">
    <property type="entry name" value="CYCLIN-RELATED F-BOX FAMILY"/>
    <property type="match status" value="1"/>
</dbReference>